<feature type="region of interest" description="Disordered" evidence="1">
    <location>
        <begin position="134"/>
        <end position="185"/>
    </location>
</feature>
<evidence type="ECO:0000256" key="1">
    <source>
        <dbReference type="SAM" id="MobiDB-lite"/>
    </source>
</evidence>
<evidence type="ECO:0000313" key="2">
    <source>
        <dbReference type="EMBL" id="CAB5392499.1"/>
    </source>
</evidence>
<comment type="caution">
    <text evidence="2">The sequence shown here is derived from an EMBL/GenBank/DDBJ whole genome shotgun (WGS) entry which is preliminary data.</text>
</comment>
<accession>A0A916ELB2</accession>
<dbReference type="EMBL" id="CAGKOT010000077">
    <property type="protein sequence ID" value="CAB5392499.1"/>
    <property type="molecule type" value="Genomic_DNA"/>
</dbReference>
<gene>
    <name evidence="2" type="ORF">CHRIB12_LOCUS22428</name>
</gene>
<proteinExistence type="predicted"/>
<dbReference type="VEuPathDB" id="FungiDB:RhiirFUN_018585"/>
<evidence type="ECO:0000313" key="3">
    <source>
        <dbReference type="Proteomes" id="UP000684084"/>
    </source>
</evidence>
<dbReference type="Proteomes" id="UP000684084">
    <property type="component" value="Unassembled WGS sequence"/>
</dbReference>
<reference evidence="2" key="1">
    <citation type="submission" date="2020-05" db="EMBL/GenBank/DDBJ databases">
        <authorList>
            <person name="Rincon C."/>
            <person name="Sanders R I."/>
            <person name="Robbins C."/>
            <person name="Chaturvedi A."/>
        </authorList>
    </citation>
    <scope>NUCLEOTIDE SEQUENCE</scope>
    <source>
        <strain evidence="2">CHB12</strain>
    </source>
</reference>
<protein>
    <submittedName>
        <fullName evidence="2">Uncharacterized protein</fullName>
    </submittedName>
</protein>
<sequence>MQRDLHVEDDAKLRFYSNVLYPVEALLGGAETRFTGMLGVSDFILCTNNPTVGLMPVEIKMFHNLRLGSYNLWEVYRYADRAQITNRDFRFRKRILSRYQSALRECVYHISHLAINDTVDNRLDRVMDDNFTSYDDDYDKDDDNDDDPGDDPDDDYIPPGSSSSKKRKSSSIQTGSKKRVTAPSSKGITTIECQGRAVPRLLYKGYIYDGYLFALVL</sequence>
<organism evidence="2 3">
    <name type="scientific">Rhizophagus irregularis</name>
    <dbReference type="NCBI Taxonomy" id="588596"/>
    <lineage>
        <taxon>Eukaryota</taxon>
        <taxon>Fungi</taxon>
        <taxon>Fungi incertae sedis</taxon>
        <taxon>Mucoromycota</taxon>
        <taxon>Glomeromycotina</taxon>
        <taxon>Glomeromycetes</taxon>
        <taxon>Glomerales</taxon>
        <taxon>Glomeraceae</taxon>
        <taxon>Rhizophagus</taxon>
    </lineage>
</organism>
<dbReference type="AlphaFoldDB" id="A0A916ELB2"/>
<name>A0A916ELB2_9GLOM</name>
<feature type="compositionally biased region" description="Acidic residues" evidence="1">
    <location>
        <begin position="134"/>
        <end position="156"/>
    </location>
</feature>
<dbReference type="OrthoDB" id="2462674at2759"/>